<dbReference type="AlphaFoldDB" id="A0A7S9L2S8"/>
<evidence type="ECO:0000313" key="8">
    <source>
        <dbReference type="EMBL" id="QPH41431.1"/>
    </source>
</evidence>
<evidence type="ECO:0000256" key="4">
    <source>
        <dbReference type="ARBA" id="ARBA00023136"/>
    </source>
</evidence>
<name>A0A7S9L2S8_9SPHI</name>
<evidence type="ECO:0000256" key="2">
    <source>
        <dbReference type="ARBA" id="ARBA00006275"/>
    </source>
</evidence>
<accession>A0A7S9L2S8</accession>
<evidence type="ECO:0000313" key="9">
    <source>
        <dbReference type="Proteomes" id="UP000594759"/>
    </source>
</evidence>
<keyword evidence="9" id="KW-1185">Reference proteome</keyword>
<evidence type="ECO:0000256" key="1">
    <source>
        <dbReference type="ARBA" id="ARBA00004442"/>
    </source>
</evidence>
<dbReference type="RefSeq" id="WP_196100869.1">
    <property type="nucleotide sequence ID" value="NZ_CP064939.1"/>
</dbReference>
<comment type="subcellular location">
    <subcellularLocation>
        <location evidence="1">Cell outer membrane</location>
    </subcellularLocation>
</comment>
<dbReference type="KEGG" id="pex:IZT61_09305"/>
<keyword evidence="4" id="KW-0472">Membrane</keyword>
<dbReference type="Pfam" id="PF14322">
    <property type="entry name" value="SusD-like_3"/>
    <property type="match status" value="1"/>
</dbReference>
<dbReference type="InterPro" id="IPR011990">
    <property type="entry name" value="TPR-like_helical_dom_sf"/>
</dbReference>
<dbReference type="SUPFAM" id="SSF48452">
    <property type="entry name" value="TPR-like"/>
    <property type="match status" value="1"/>
</dbReference>
<proteinExistence type="inferred from homology"/>
<keyword evidence="5" id="KW-0998">Cell outer membrane</keyword>
<keyword evidence="3" id="KW-0732">Signal</keyword>
<dbReference type="Proteomes" id="UP000594759">
    <property type="component" value="Chromosome"/>
</dbReference>
<dbReference type="Pfam" id="PF07980">
    <property type="entry name" value="SusD_RagB"/>
    <property type="match status" value="1"/>
</dbReference>
<organism evidence="8 9">
    <name type="scientific">Pedobacter endophyticus</name>
    <dbReference type="NCBI Taxonomy" id="2789740"/>
    <lineage>
        <taxon>Bacteria</taxon>
        <taxon>Pseudomonadati</taxon>
        <taxon>Bacteroidota</taxon>
        <taxon>Sphingobacteriia</taxon>
        <taxon>Sphingobacteriales</taxon>
        <taxon>Sphingobacteriaceae</taxon>
        <taxon>Pedobacter</taxon>
    </lineage>
</organism>
<dbReference type="Gene3D" id="1.25.40.390">
    <property type="match status" value="1"/>
</dbReference>
<dbReference type="GO" id="GO:0009279">
    <property type="term" value="C:cell outer membrane"/>
    <property type="evidence" value="ECO:0007669"/>
    <property type="project" value="UniProtKB-SubCell"/>
</dbReference>
<gene>
    <name evidence="8" type="ORF">IZT61_09305</name>
</gene>
<dbReference type="EMBL" id="CP064939">
    <property type="protein sequence ID" value="QPH41431.1"/>
    <property type="molecule type" value="Genomic_DNA"/>
</dbReference>
<feature type="domain" description="RagB/SusD" evidence="6">
    <location>
        <begin position="289"/>
        <end position="530"/>
    </location>
</feature>
<sequence length="534" mass="60072">MKKEIIFACALAVMLTMYSCKKDFLERKPRDLISEIDAYGSQTGLEAVTVRLYSDMLIEDLNYEVAETAGYLSTITDEAVRSYTWAASVINGPVIGNWFGSWDYGKIRRINEFIAKVDQSPVSDDLKKRFKAEGRFIRAFHYFAMVKRYGGVPLITEAQQFVAGADEATLQVQRSKEQDIYDFIAKELDEIKADLPSVTTGTDINRINKYVALALKSRAMLYAGCSAKYATVQKDGLVGIPSTMADAYFKASFDASAEIINDNKYTLYDTGGDKSANFQNLFLTPNNSEAIFSKLYKSPEVTHSFDWYNAPQSFRIDWGCATNPTLDMVEEFEYIDGSPGKLKIKDVGGQPIVYNNPQDLFLNKDPRLSASIMLPFSAWQGGVLEIRRGVIDGGVKYTSEDLNQGYPNNGDGFKRVGKDGPLTTWDPTKTGFYIKKFMNPNARVPYAQSTTPFMVFRLGEILLNHAEAALELSSPKTSDALTSINKIRNRAGIIALTTVDIDKVRHERKVELAFENHRFWDLRRWRIASTVLVR</sequence>
<reference evidence="8 9" key="1">
    <citation type="submission" date="2020-11" db="EMBL/GenBank/DDBJ databases">
        <title>Pedobacter endophytica, an endophytic bacteria isolated form Carex pumila.</title>
        <authorList>
            <person name="Peng Y."/>
            <person name="Jiang L."/>
            <person name="Lee J."/>
        </authorList>
    </citation>
    <scope>NUCLEOTIDE SEQUENCE [LARGE SCALE GENOMIC DNA]</scope>
    <source>
        <strain evidence="8 9">JBR3-12</strain>
    </source>
</reference>
<dbReference type="PROSITE" id="PS51257">
    <property type="entry name" value="PROKAR_LIPOPROTEIN"/>
    <property type="match status" value="1"/>
</dbReference>
<protein>
    <submittedName>
        <fullName evidence="8">RagB/SusD family nutrient uptake outer membrane protein</fullName>
    </submittedName>
</protein>
<comment type="similarity">
    <text evidence="2">Belongs to the SusD family.</text>
</comment>
<evidence type="ECO:0000256" key="5">
    <source>
        <dbReference type="ARBA" id="ARBA00023237"/>
    </source>
</evidence>
<evidence type="ECO:0000259" key="7">
    <source>
        <dbReference type="Pfam" id="PF14322"/>
    </source>
</evidence>
<evidence type="ECO:0000259" key="6">
    <source>
        <dbReference type="Pfam" id="PF07980"/>
    </source>
</evidence>
<dbReference type="InterPro" id="IPR012944">
    <property type="entry name" value="SusD_RagB_dom"/>
</dbReference>
<dbReference type="InterPro" id="IPR033985">
    <property type="entry name" value="SusD-like_N"/>
</dbReference>
<feature type="domain" description="SusD-like N-terminal" evidence="7">
    <location>
        <begin position="85"/>
        <end position="221"/>
    </location>
</feature>
<evidence type="ECO:0000256" key="3">
    <source>
        <dbReference type="ARBA" id="ARBA00022729"/>
    </source>
</evidence>